<keyword evidence="6" id="KW-0592">Phosphate transport</keyword>
<dbReference type="NCBIfam" id="TIGR02138">
    <property type="entry name" value="phosphate_pstC"/>
    <property type="match status" value="1"/>
</dbReference>
<comment type="similarity">
    <text evidence="6">Belongs to the binding-protein-dependent transport system permease family. CysTW subfamily.</text>
</comment>
<evidence type="ECO:0000256" key="6">
    <source>
        <dbReference type="RuleBase" id="RU363054"/>
    </source>
</evidence>
<accession>A0ABR7ZW51</accession>
<feature type="transmembrane region" description="Helical" evidence="5">
    <location>
        <begin position="27"/>
        <end position="51"/>
    </location>
</feature>
<feature type="transmembrane region" description="Helical" evidence="5">
    <location>
        <begin position="287"/>
        <end position="307"/>
    </location>
</feature>
<keyword evidence="5" id="KW-0813">Transport</keyword>
<dbReference type="PANTHER" id="PTHR42727:SF1">
    <property type="entry name" value="PHOSPHATE TRANSPORT SYSTEM PERMEASE"/>
    <property type="match status" value="1"/>
</dbReference>
<feature type="transmembrane region" description="Helical" evidence="5">
    <location>
        <begin position="216"/>
        <end position="237"/>
    </location>
</feature>
<keyword evidence="3 5" id="KW-1133">Transmembrane helix</keyword>
<dbReference type="InterPro" id="IPR000515">
    <property type="entry name" value="MetI-like"/>
</dbReference>
<keyword evidence="6" id="KW-1003">Cell membrane</keyword>
<comment type="function">
    <text evidence="6">Part of the binding-protein-dependent transport system for phosphate; probably responsible for the translocation of the substrate across the membrane.</text>
</comment>
<evidence type="ECO:0000256" key="3">
    <source>
        <dbReference type="ARBA" id="ARBA00022989"/>
    </source>
</evidence>
<evidence type="ECO:0000256" key="2">
    <source>
        <dbReference type="ARBA" id="ARBA00022692"/>
    </source>
</evidence>
<dbReference type="RefSeq" id="WP_190403052.1">
    <property type="nucleotide sequence ID" value="NZ_JACJQB010000012.1"/>
</dbReference>
<keyword evidence="9" id="KW-1185">Reference proteome</keyword>
<evidence type="ECO:0000256" key="5">
    <source>
        <dbReference type="RuleBase" id="RU363032"/>
    </source>
</evidence>
<evidence type="ECO:0000313" key="9">
    <source>
        <dbReference type="Proteomes" id="UP000642094"/>
    </source>
</evidence>
<evidence type="ECO:0000259" key="7">
    <source>
        <dbReference type="PROSITE" id="PS50928"/>
    </source>
</evidence>
<evidence type="ECO:0000313" key="8">
    <source>
        <dbReference type="EMBL" id="MBD2188196.1"/>
    </source>
</evidence>
<reference evidence="8 9" key="1">
    <citation type="journal article" date="2020" name="ISME J.">
        <title>Comparative genomics reveals insights into cyanobacterial evolution and habitat adaptation.</title>
        <authorList>
            <person name="Chen M.Y."/>
            <person name="Teng W.K."/>
            <person name="Zhao L."/>
            <person name="Hu C.X."/>
            <person name="Zhou Y.K."/>
            <person name="Han B.P."/>
            <person name="Song L.R."/>
            <person name="Shu W.S."/>
        </authorList>
    </citation>
    <scope>NUCLEOTIDE SEQUENCE [LARGE SCALE GENOMIC DNA]</scope>
    <source>
        <strain evidence="8 9">FACHB-723</strain>
    </source>
</reference>
<comment type="subcellular location">
    <subcellularLocation>
        <location evidence="5">Cell membrane</location>
        <topology evidence="5">Multi-pass membrane protein</topology>
    </subcellularLocation>
    <subcellularLocation>
        <location evidence="1">Membrane</location>
        <topology evidence="1">Multi-pass membrane protein</topology>
    </subcellularLocation>
</comment>
<dbReference type="Proteomes" id="UP000642094">
    <property type="component" value="Unassembled WGS sequence"/>
</dbReference>
<gene>
    <name evidence="8" type="primary">pstC</name>
    <name evidence="8" type="ORF">H6F41_08580</name>
</gene>
<protein>
    <recommendedName>
        <fullName evidence="6">Phosphate transport system permease protein</fullName>
    </recommendedName>
</protein>
<feature type="transmembrane region" description="Helical" evidence="5">
    <location>
        <begin position="173"/>
        <end position="196"/>
    </location>
</feature>
<feature type="transmembrane region" description="Helical" evidence="5">
    <location>
        <begin position="133"/>
        <end position="153"/>
    </location>
</feature>
<dbReference type="InterPro" id="IPR035906">
    <property type="entry name" value="MetI-like_sf"/>
</dbReference>
<dbReference type="CDD" id="cd06261">
    <property type="entry name" value="TM_PBP2"/>
    <property type="match status" value="1"/>
</dbReference>
<feature type="transmembrane region" description="Helical" evidence="5">
    <location>
        <begin position="100"/>
        <end position="121"/>
    </location>
</feature>
<evidence type="ECO:0000256" key="4">
    <source>
        <dbReference type="ARBA" id="ARBA00023136"/>
    </source>
</evidence>
<sequence>MTNPIIPPPVEDLDLYQRADRNIRESAIGYALLIAACISVFTTVAIVYILASETINFFSNVSVGEFLFGKTLENGSYSCNWTPQFSTKEFCVWPTVNGTILVALIAMIVATPLGLATAIYLSEYASPRVSKLLRPAIELLAGVPTVVYGYFALTFVTPFLEKFIPNLNGFNALSAGLVMGVMVIPTIASVSTDAMVAVPSALREAAFGLGSTKKEVSLQVVLPAALSGICAAIILGISRAVGETMIVAIAAGQRPTLTLDPRQTVGTMTAYIAQVAKGDSRVGSVEYQALFAVGMTLFLITLALNIISKMISKRFQETYE</sequence>
<dbReference type="Gene3D" id="1.10.3720.10">
    <property type="entry name" value="MetI-like"/>
    <property type="match status" value="1"/>
</dbReference>
<dbReference type="PROSITE" id="PS50928">
    <property type="entry name" value="ABC_TM1"/>
    <property type="match status" value="1"/>
</dbReference>
<dbReference type="PANTHER" id="PTHR42727">
    <property type="entry name" value="PHOSPHATE TRANSPORT SYSTEM PERMEASE PROTEIN"/>
    <property type="match status" value="1"/>
</dbReference>
<keyword evidence="4 5" id="KW-0472">Membrane</keyword>
<organism evidence="8 9">
    <name type="scientific">Pseudanabaena mucicola FACHB-723</name>
    <dbReference type="NCBI Taxonomy" id="2692860"/>
    <lineage>
        <taxon>Bacteria</taxon>
        <taxon>Bacillati</taxon>
        <taxon>Cyanobacteriota</taxon>
        <taxon>Cyanophyceae</taxon>
        <taxon>Pseudanabaenales</taxon>
        <taxon>Pseudanabaenaceae</taxon>
        <taxon>Pseudanabaena</taxon>
    </lineage>
</organism>
<name>A0ABR7ZW51_9CYAN</name>
<dbReference type="EMBL" id="JACJQB010000012">
    <property type="protein sequence ID" value="MBD2188196.1"/>
    <property type="molecule type" value="Genomic_DNA"/>
</dbReference>
<proteinExistence type="inferred from homology"/>
<dbReference type="InterPro" id="IPR011864">
    <property type="entry name" value="Phosphate_PstC"/>
</dbReference>
<dbReference type="SUPFAM" id="SSF161098">
    <property type="entry name" value="MetI-like"/>
    <property type="match status" value="1"/>
</dbReference>
<evidence type="ECO:0000256" key="1">
    <source>
        <dbReference type="ARBA" id="ARBA00004141"/>
    </source>
</evidence>
<feature type="domain" description="ABC transmembrane type-1" evidence="7">
    <location>
        <begin position="96"/>
        <end position="308"/>
    </location>
</feature>
<dbReference type="Pfam" id="PF00528">
    <property type="entry name" value="BPD_transp_1"/>
    <property type="match status" value="1"/>
</dbReference>
<comment type="caution">
    <text evidence="8">The sequence shown here is derived from an EMBL/GenBank/DDBJ whole genome shotgun (WGS) entry which is preliminary data.</text>
</comment>
<keyword evidence="2 5" id="KW-0812">Transmembrane</keyword>